<dbReference type="SUPFAM" id="SSF52200">
    <property type="entry name" value="Toll/Interleukin receptor TIR domain"/>
    <property type="match status" value="1"/>
</dbReference>
<dbReference type="EMBL" id="CP108222">
    <property type="protein sequence ID" value="WTT18662.1"/>
    <property type="molecule type" value="Genomic_DNA"/>
</dbReference>
<sequence length="435" mass="48676">MPTEPWRADTSAPYFFLSYAHAPRNGSDGVDRDMWVHRLFRDLCEHIDQMTDTVGPPGFMDRGIRAGEAWSGELSHSLARCRVFVPLYSPRFFRSTWCGREWTAFSHRAARHRSGEPGTPSAVVPALWSPVPSYQLPPGIESVQYAHPEMGSRYPDYGLYGLIKLSSYRRDYQRAVLELARRIVDVGNNVLVEPGRRTPLHDVPDAFAPPAHVRPQKTLRITVAACTSDCVPEGRGGGYYGDSSLEWDPFAPESSAALAQATAEIAERLGYWPEVAEFPHRSGASDDVGDFYGPEVMLLDRWLLLDAEHREQLRRFDKGHRPATGLMVPWSSADPDSEDAGIELAAETAATLPRKISQGRQASRRAVEGIPDHESFGELLPHVVQWAATQHLRNPPVRRSPDQGTPRFRLSAHLDDTARTPVHHPPAEKEDRDDQ</sequence>
<name>A0AAU2A4K0_9ACTN</name>
<dbReference type="InterPro" id="IPR026367">
    <property type="entry name" value="FxsC_C"/>
</dbReference>
<dbReference type="InterPro" id="IPR000157">
    <property type="entry name" value="TIR_dom"/>
</dbReference>
<evidence type="ECO:0000259" key="2">
    <source>
        <dbReference type="PROSITE" id="PS50104"/>
    </source>
</evidence>
<dbReference type="GO" id="GO:0007165">
    <property type="term" value="P:signal transduction"/>
    <property type="evidence" value="ECO:0007669"/>
    <property type="project" value="InterPro"/>
</dbReference>
<evidence type="ECO:0000256" key="1">
    <source>
        <dbReference type="SAM" id="MobiDB-lite"/>
    </source>
</evidence>
<dbReference type="InterPro" id="IPR047603">
    <property type="entry name" value="FxsC_N"/>
</dbReference>
<dbReference type="InterPro" id="IPR035897">
    <property type="entry name" value="Toll_tir_struct_dom_sf"/>
</dbReference>
<feature type="compositionally biased region" description="Basic and acidic residues" evidence="1">
    <location>
        <begin position="425"/>
        <end position="435"/>
    </location>
</feature>
<evidence type="ECO:0000313" key="3">
    <source>
        <dbReference type="EMBL" id="WTT18662.1"/>
    </source>
</evidence>
<feature type="domain" description="TIR" evidence="2">
    <location>
        <begin position="11"/>
        <end position="176"/>
    </location>
</feature>
<protein>
    <submittedName>
        <fullName evidence="3">TIR-like protein FxsC</fullName>
    </submittedName>
</protein>
<feature type="region of interest" description="Disordered" evidence="1">
    <location>
        <begin position="391"/>
        <end position="435"/>
    </location>
</feature>
<proteinExistence type="predicted"/>
<dbReference type="NCBIfam" id="NF040588">
    <property type="entry name" value="FxsC_Nterm"/>
    <property type="match status" value="1"/>
</dbReference>
<dbReference type="NCBIfam" id="TIGR04276">
    <property type="entry name" value="FxsC_Cterm"/>
    <property type="match status" value="1"/>
</dbReference>
<organism evidence="3">
    <name type="scientific">Streptomyces sp. NBC_00093</name>
    <dbReference type="NCBI Taxonomy" id="2975649"/>
    <lineage>
        <taxon>Bacteria</taxon>
        <taxon>Bacillati</taxon>
        <taxon>Actinomycetota</taxon>
        <taxon>Actinomycetes</taxon>
        <taxon>Kitasatosporales</taxon>
        <taxon>Streptomycetaceae</taxon>
        <taxon>Streptomyces</taxon>
    </lineage>
</organism>
<accession>A0AAU2A4K0</accession>
<dbReference type="Pfam" id="PF13676">
    <property type="entry name" value="TIR_2"/>
    <property type="match status" value="1"/>
</dbReference>
<gene>
    <name evidence="3" type="ORF">OHA22_25630</name>
</gene>
<dbReference type="AlphaFoldDB" id="A0AAU2A4K0"/>
<reference evidence="3" key="1">
    <citation type="submission" date="2022-10" db="EMBL/GenBank/DDBJ databases">
        <title>The complete genomes of actinobacterial strains from the NBC collection.</title>
        <authorList>
            <person name="Joergensen T.S."/>
            <person name="Alvarez Arevalo M."/>
            <person name="Sterndorff E.B."/>
            <person name="Faurdal D."/>
            <person name="Vuksanovic O."/>
            <person name="Mourched A.-S."/>
            <person name="Charusanti P."/>
            <person name="Shaw S."/>
            <person name="Blin K."/>
            <person name="Weber T."/>
        </authorList>
    </citation>
    <scope>NUCLEOTIDE SEQUENCE</scope>
    <source>
        <strain evidence="3">NBC_00093</strain>
    </source>
</reference>
<dbReference type="Gene3D" id="3.40.50.10140">
    <property type="entry name" value="Toll/interleukin-1 receptor homology (TIR) domain"/>
    <property type="match status" value="1"/>
</dbReference>
<dbReference type="PROSITE" id="PS50104">
    <property type="entry name" value="TIR"/>
    <property type="match status" value="1"/>
</dbReference>